<gene>
    <name evidence="2" type="ORF">DM02DRAFT_178029</name>
</gene>
<evidence type="ECO:0000313" key="3">
    <source>
        <dbReference type="Proteomes" id="UP000244855"/>
    </source>
</evidence>
<dbReference type="Proteomes" id="UP000244855">
    <property type="component" value="Unassembled WGS sequence"/>
</dbReference>
<sequence>MLLAPDVAGMRGQSVQCLGDSIYERQLADACIGRDKQTAMQLPKCSRMTTGQRDVAGMRGRGHVGVADYHSWLALNVAGQTIICAPTAAFPRLDSGVSCLSDGMTLAWMLRLFSAPFVAIAESGNMGVGEQTWGCGGVVACCLSPAQYCQALAQMLSLRERAGCCGVVLVRSTSRPSGSLHRPCKYPYCTTHKREGKKKKEGKQASRTQGQSPDAALIVRGTHPTYSDIPCLACDPNHL</sequence>
<name>A0A2V1E2C6_9PLEO</name>
<dbReference type="AlphaFoldDB" id="A0A2V1E2C6"/>
<protein>
    <submittedName>
        <fullName evidence="2">Uncharacterized protein</fullName>
    </submittedName>
</protein>
<keyword evidence="3" id="KW-1185">Reference proteome</keyword>
<evidence type="ECO:0000313" key="2">
    <source>
        <dbReference type="EMBL" id="PVI04466.1"/>
    </source>
</evidence>
<accession>A0A2V1E2C6</accession>
<dbReference type="EMBL" id="KZ805321">
    <property type="protein sequence ID" value="PVI04466.1"/>
    <property type="molecule type" value="Genomic_DNA"/>
</dbReference>
<feature type="region of interest" description="Disordered" evidence="1">
    <location>
        <begin position="195"/>
        <end position="217"/>
    </location>
</feature>
<reference evidence="2 3" key="1">
    <citation type="journal article" date="2018" name="Sci. Rep.">
        <title>Comparative genomics provides insights into the lifestyle and reveals functional heterogeneity of dark septate endophytic fungi.</title>
        <authorList>
            <person name="Knapp D.G."/>
            <person name="Nemeth J.B."/>
            <person name="Barry K."/>
            <person name="Hainaut M."/>
            <person name="Henrissat B."/>
            <person name="Johnson J."/>
            <person name="Kuo A."/>
            <person name="Lim J.H.P."/>
            <person name="Lipzen A."/>
            <person name="Nolan M."/>
            <person name="Ohm R.A."/>
            <person name="Tamas L."/>
            <person name="Grigoriev I.V."/>
            <person name="Spatafora J.W."/>
            <person name="Nagy L.G."/>
            <person name="Kovacs G.M."/>
        </authorList>
    </citation>
    <scope>NUCLEOTIDE SEQUENCE [LARGE SCALE GENOMIC DNA]</scope>
    <source>
        <strain evidence="2 3">DSE2036</strain>
    </source>
</reference>
<organism evidence="2 3">
    <name type="scientific">Periconia macrospinosa</name>
    <dbReference type="NCBI Taxonomy" id="97972"/>
    <lineage>
        <taxon>Eukaryota</taxon>
        <taxon>Fungi</taxon>
        <taxon>Dikarya</taxon>
        <taxon>Ascomycota</taxon>
        <taxon>Pezizomycotina</taxon>
        <taxon>Dothideomycetes</taxon>
        <taxon>Pleosporomycetidae</taxon>
        <taxon>Pleosporales</taxon>
        <taxon>Massarineae</taxon>
        <taxon>Periconiaceae</taxon>
        <taxon>Periconia</taxon>
    </lineage>
</organism>
<proteinExistence type="predicted"/>
<evidence type="ECO:0000256" key="1">
    <source>
        <dbReference type="SAM" id="MobiDB-lite"/>
    </source>
</evidence>